<comment type="subcellular location">
    <subcellularLocation>
        <location evidence="1">Cytoplasm</location>
        <location evidence="1">Cytoskeleton</location>
    </subcellularLocation>
</comment>
<evidence type="ECO:0000256" key="4">
    <source>
        <dbReference type="ARBA" id="ARBA00023212"/>
    </source>
</evidence>
<feature type="compositionally biased region" description="Polar residues" evidence="5">
    <location>
        <begin position="276"/>
        <end position="288"/>
    </location>
</feature>
<comment type="similarity">
    <text evidence="2">Belongs to the TPX2 family.</text>
</comment>
<evidence type="ECO:0000313" key="8">
    <source>
        <dbReference type="Proteomes" id="UP000054485"/>
    </source>
</evidence>
<feature type="compositionally biased region" description="Polar residues" evidence="5">
    <location>
        <begin position="397"/>
        <end position="407"/>
    </location>
</feature>
<evidence type="ECO:0000256" key="2">
    <source>
        <dbReference type="ARBA" id="ARBA00005885"/>
    </source>
</evidence>
<dbReference type="OrthoDB" id="3242303at2759"/>
<feature type="region of interest" description="Disordered" evidence="5">
    <location>
        <begin position="55"/>
        <end position="122"/>
    </location>
</feature>
<dbReference type="GO" id="GO:0005856">
    <property type="term" value="C:cytoskeleton"/>
    <property type="evidence" value="ECO:0007669"/>
    <property type="project" value="UniProtKB-SubCell"/>
</dbReference>
<dbReference type="InParanoid" id="A0A0C9ZXK3"/>
<organism evidence="7 8">
    <name type="scientific">Suillus luteus UH-Slu-Lm8-n1</name>
    <dbReference type="NCBI Taxonomy" id="930992"/>
    <lineage>
        <taxon>Eukaryota</taxon>
        <taxon>Fungi</taxon>
        <taxon>Dikarya</taxon>
        <taxon>Basidiomycota</taxon>
        <taxon>Agaricomycotina</taxon>
        <taxon>Agaricomycetes</taxon>
        <taxon>Agaricomycetidae</taxon>
        <taxon>Boletales</taxon>
        <taxon>Suillineae</taxon>
        <taxon>Suillaceae</taxon>
        <taxon>Suillus</taxon>
    </lineage>
</organism>
<feature type="compositionally biased region" description="Basic residues" evidence="5">
    <location>
        <begin position="102"/>
        <end position="116"/>
    </location>
</feature>
<feature type="compositionally biased region" description="Low complexity" evidence="5">
    <location>
        <begin position="76"/>
        <end position="95"/>
    </location>
</feature>
<dbReference type="Pfam" id="PF06886">
    <property type="entry name" value="TPX2"/>
    <property type="match status" value="1"/>
</dbReference>
<feature type="compositionally biased region" description="Basic and acidic residues" evidence="5">
    <location>
        <begin position="621"/>
        <end position="642"/>
    </location>
</feature>
<sequence>MPPTASKEQRIRNLPDLSNTSFSFQIPADSSSAEFLLADNSSDLDFLRGAGGASFATIAPTPARGKSKTSDATPKATSQLLSLSRSTSPSPSAQQKNDHRPLRSRHQSPVKAKKVSRAPSKLKEIVLDRPAVSEERLESLRAEVGTLNDDDYDIPMDAQPPTTARSTVLNVTAAPISKLKPRTRINSAVEGGRNTKLATQSRIPMSGAGSASVVEPTLQSQSKSGNMAKSKVPPTGTNDDDHMVLNTSQSVTERVAERLVSYSQKLMSSISIYNPRTENSFTTGTGTSVARMEEEVETSTEPPPVDNVVHAPCSPDASTRNDYLLRLSEISPQKDHTRATTSASPGHLSTGRRELSPMRPARKRPATEEQSASQQPSGSKKFKAKLLSQGAEAKSGPKSSTQVLRSSTTRANALLISRNSRCPTSNFPSARTKYKPRQNFQRPTTTSIASSYLRSQTICKEQDKNVQGQEGVCGMTGSRTSGSSREHFDAVGKKAVAVTGLERPSRPPRLEKTSITLPPANITKPIAFTFHVDARVEARKVEFGKLAGSANKQGCTERPPRQRHAVPDFKILHEAHQASLALRKEQVVPIVPAAPIVLCTELRAREREKFEEMVRIKEEEIERAKEERRRQRDAEEEREMKELRKRAIPKANEIPEWYADMPKKGGGVGGSG</sequence>
<dbReference type="EMBL" id="KN835238">
    <property type="protein sequence ID" value="KIK42470.1"/>
    <property type="molecule type" value="Genomic_DNA"/>
</dbReference>
<keyword evidence="4" id="KW-0206">Cytoskeleton</keyword>
<name>A0A0C9ZXK3_9AGAM</name>
<dbReference type="InterPro" id="IPR027329">
    <property type="entry name" value="TPX2_C"/>
</dbReference>
<feature type="region of interest" description="Disordered" evidence="5">
    <location>
        <begin position="276"/>
        <end position="407"/>
    </location>
</feature>
<keyword evidence="3" id="KW-0963">Cytoplasm</keyword>
<feature type="region of interest" description="Disordered" evidence="5">
    <location>
        <begin position="204"/>
        <end position="243"/>
    </location>
</feature>
<feature type="region of interest" description="Disordered" evidence="5">
    <location>
        <begin position="621"/>
        <end position="646"/>
    </location>
</feature>
<evidence type="ECO:0000259" key="6">
    <source>
        <dbReference type="Pfam" id="PF06886"/>
    </source>
</evidence>
<feature type="domain" description="TPX2 C-terminal" evidence="6">
    <location>
        <begin position="597"/>
        <end position="661"/>
    </location>
</feature>
<evidence type="ECO:0000256" key="3">
    <source>
        <dbReference type="ARBA" id="ARBA00022490"/>
    </source>
</evidence>
<gene>
    <name evidence="7" type="ORF">CY34DRAFT_804897</name>
</gene>
<evidence type="ECO:0000313" key="7">
    <source>
        <dbReference type="EMBL" id="KIK42470.1"/>
    </source>
</evidence>
<feature type="region of interest" description="Disordered" evidence="5">
    <location>
        <begin position="1"/>
        <end position="20"/>
    </location>
</feature>
<dbReference type="Proteomes" id="UP000054485">
    <property type="component" value="Unassembled WGS sequence"/>
</dbReference>
<dbReference type="HOGENOM" id="CLU_397435_0_0_1"/>
<feature type="compositionally biased region" description="Polar residues" evidence="5">
    <location>
        <begin position="420"/>
        <end position="429"/>
    </location>
</feature>
<feature type="compositionally biased region" description="Polar residues" evidence="5">
    <location>
        <begin position="217"/>
        <end position="227"/>
    </location>
</feature>
<evidence type="ECO:0000256" key="1">
    <source>
        <dbReference type="ARBA" id="ARBA00004245"/>
    </source>
</evidence>
<feature type="compositionally biased region" description="Polar residues" evidence="5">
    <location>
        <begin position="368"/>
        <end position="378"/>
    </location>
</feature>
<evidence type="ECO:0000256" key="5">
    <source>
        <dbReference type="SAM" id="MobiDB-lite"/>
    </source>
</evidence>
<protein>
    <recommendedName>
        <fullName evidence="6">TPX2 C-terminal domain-containing protein</fullName>
    </recommendedName>
</protein>
<feature type="region of interest" description="Disordered" evidence="5">
    <location>
        <begin position="469"/>
        <end position="489"/>
    </location>
</feature>
<reference evidence="7 8" key="1">
    <citation type="submission" date="2014-04" db="EMBL/GenBank/DDBJ databases">
        <authorList>
            <consortium name="DOE Joint Genome Institute"/>
            <person name="Kuo A."/>
            <person name="Ruytinx J."/>
            <person name="Rineau F."/>
            <person name="Colpaert J."/>
            <person name="Kohler A."/>
            <person name="Nagy L.G."/>
            <person name="Floudas D."/>
            <person name="Copeland A."/>
            <person name="Barry K.W."/>
            <person name="Cichocki N."/>
            <person name="Veneault-Fourrey C."/>
            <person name="LaButti K."/>
            <person name="Lindquist E.A."/>
            <person name="Lipzen A."/>
            <person name="Lundell T."/>
            <person name="Morin E."/>
            <person name="Murat C."/>
            <person name="Sun H."/>
            <person name="Tunlid A."/>
            <person name="Henrissat B."/>
            <person name="Grigoriev I.V."/>
            <person name="Hibbett D.S."/>
            <person name="Martin F."/>
            <person name="Nordberg H.P."/>
            <person name="Cantor M.N."/>
            <person name="Hua S.X."/>
        </authorList>
    </citation>
    <scope>NUCLEOTIDE SEQUENCE [LARGE SCALE GENOMIC DNA]</scope>
    <source>
        <strain evidence="7 8">UH-Slu-Lm8-n1</strain>
    </source>
</reference>
<reference evidence="8" key="2">
    <citation type="submission" date="2015-01" db="EMBL/GenBank/DDBJ databases">
        <title>Evolutionary Origins and Diversification of the Mycorrhizal Mutualists.</title>
        <authorList>
            <consortium name="DOE Joint Genome Institute"/>
            <consortium name="Mycorrhizal Genomics Consortium"/>
            <person name="Kohler A."/>
            <person name="Kuo A."/>
            <person name="Nagy L.G."/>
            <person name="Floudas D."/>
            <person name="Copeland A."/>
            <person name="Barry K.W."/>
            <person name="Cichocki N."/>
            <person name="Veneault-Fourrey C."/>
            <person name="LaButti K."/>
            <person name="Lindquist E.A."/>
            <person name="Lipzen A."/>
            <person name="Lundell T."/>
            <person name="Morin E."/>
            <person name="Murat C."/>
            <person name="Riley R."/>
            <person name="Ohm R."/>
            <person name="Sun H."/>
            <person name="Tunlid A."/>
            <person name="Henrissat B."/>
            <person name="Grigoriev I.V."/>
            <person name="Hibbett D.S."/>
            <person name="Martin F."/>
        </authorList>
    </citation>
    <scope>NUCLEOTIDE SEQUENCE [LARGE SCALE GENOMIC DNA]</scope>
    <source>
        <strain evidence="8">UH-Slu-Lm8-n1</strain>
    </source>
</reference>
<dbReference type="STRING" id="930992.A0A0C9ZXK3"/>
<proteinExistence type="inferred from homology"/>
<dbReference type="AlphaFoldDB" id="A0A0C9ZXK3"/>
<keyword evidence="8" id="KW-1185">Reference proteome</keyword>
<feature type="region of interest" description="Disordered" evidence="5">
    <location>
        <begin position="420"/>
        <end position="443"/>
    </location>
</feature>
<accession>A0A0C9ZXK3</accession>